<dbReference type="InterPro" id="IPR036526">
    <property type="entry name" value="C-N_Hydrolase_sf"/>
</dbReference>
<proteinExistence type="inferred from homology"/>
<name>A0AAE0SLI2_9BIVA</name>
<dbReference type="InterPro" id="IPR003010">
    <property type="entry name" value="C-N_Hydrolase"/>
</dbReference>
<dbReference type="Gene3D" id="3.60.110.10">
    <property type="entry name" value="Carbon-nitrogen hydrolase"/>
    <property type="match status" value="1"/>
</dbReference>
<dbReference type="PROSITE" id="PS50263">
    <property type="entry name" value="CN_HYDROLASE"/>
    <property type="match status" value="1"/>
</dbReference>
<sequence length="558" mass="62476">MIKDSTLQASHGYTQDFKSNNEVKCDSMTFNHIDATPCDANNIARPCCSSTIETHMKRQGALQSFPLRQELNSRTGNAHPAMKTEKLKHSHEAIGQSQRHPRRGKELDIYPHKHHLKSKITSLKTAKTLKSDVINEEGARIIVFPEYGLYGLGWSRQTIAPYLEYIPDPNEQQWNPCEKPYLYNSTEVQNILSCMAQQSSIFVVANMGACNPCNKSDPKCPADSQYQYSANVVYGPNGDFLARYFKYNLYVEEKHFDKPVTVDLITFETPFGRFGTFSSLDILYHDPAITLINKMNITNIAFPTAWVDELPLLSAIEFHSSFAMGMHTNFLVANLHLPNAGYHGSGLYWTWETTLGAAYYYNDSLTSKGSLVVDTLTPSVLQSHSIKEQQSRSSSINRRQDLSETLEATINGDRYTAIVLQSSYGLLNVCQHDLCCILEYEGGFSTKELYVFGAFDGMHIKEERFYLQACVLIQCANNSKDSCGSPSKKSSSYMSKMVLKGNFTSKYAFPEVLTSQDGIPGLVTQGWGYDVETLIIEVGSGGGPLSISLLSRDYSRDK</sequence>
<dbReference type="EMBL" id="JAEAOA010002342">
    <property type="protein sequence ID" value="KAK3594129.1"/>
    <property type="molecule type" value="Genomic_DNA"/>
</dbReference>
<reference evidence="4" key="1">
    <citation type="journal article" date="2021" name="Genome Biol. Evol.">
        <title>A High-Quality Reference Genome for a Parasitic Bivalve with Doubly Uniparental Inheritance (Bivalvia: Unionida).</title>
        <authorList>
            <person name="Smith C.H."/>
        </authorList>
    </citation>
    <scope>NUCLEOTIDE SEQUENCE</scope>
    <source>
        <strain evidence="4">CHS0354</strain>
    </source>
</reference>
<keyword evidence="5" id="KW-1185">Reference proteome</keyword>
<dbReference type="GO" id="GO:0016787">
    <property type="term" value="F:hydrolase activity"/>
    <property type="evidence" value="ECO:0007669"/>
    <property type="project" value="UniProtKB-KW"/>
</dbReference>
<dbReference type="Proteomes" id="UP001195483">
    <property type="component" value="Unassembled WGS sequence"/>
</dbReference>
<keyword evidence="2" id="KW-0378">Hydrolase</keyword>
<dbReference type="SUPFAM" id="SSF56317">
    <property type="entry name" value="Carbon-nitrogen hydrolase"/>
    <property type="match status" value="1"/>
</dbReference>
<feature type="domain" description="CN hydrolase" evidence="3">
    <location>
        <begin position="105"/>
        <end position="378"/>
    </location>
</feature>
<evidence type="ECO:0000313" key="5">
    <source>
        <dbReference type="Proteomes" id="UP001195483"/>
    </source>
</evidence>
<dbReference type="PANTHER" id="PTHR10609">
    <property type="entry name" value="BIOTINIDASE-RELATED"/>
    <property type="match status" value="1"/>
</dbReference>
<evidence type="ECO:0000313" key="4">
    <source>
        <dbReference type="EMBL" id="KAK3594129.1"/>
    </source>
</evidence>
<dbReference type="Pfam" id="PF00795">
    <property type="entry name" value="CN_hydrolase"/>
    <property type="match status" value="1"/>
</dbReference>
<organism evidence="4 5">
    <name type="scientific">Potamilus streckersoni</name>
    <dbReference type="NCBI Taxonomy" id="2493646"/>
    <lineage>
        <taxon>Eukaryota</taxon>
        <taxon>Metazoa</taxon>
        <taxon>Spiralia</taxon>
        <taxon>Lophotrochozoa</taxon>
        <taxon>Mollusca</taxon>
        <taxon>Bivalvia</taxon>
        <taxon>Autobranchia</taxon>
        <taxon>Heteroconchia</taxon>
        <taxon>Palaeoheterodonta</taxon>
        <taxon>Unionida</taxon>
        <taxon>Unionoidea</taxon>
        <taxon>Unionidae</taxon>
        <taxon>Ambleminae</taxon>
        <taxon>Lampsilini</taxon>
        <taxon>Potamilus</taxon>
    </lineage>
</organism>
<dbReference type="InterPro" id="IPR040154">
    <property type="entry name" value="Biotinidase/VNN"/>
</dbReference>
<reference evidence="4" key="2">
    <citation type="journal article" date="2021" name="Genome Biol. Evol.">
        <title>Developing a high-quality reference genome for a parasitic bivalve with doubly uniparental inheritance (Bivalvia: Unionida).</title>
        <authorList>
            <person name="Smith C.H."/>
        </authorList>
    </citation>
    <scope>NUCLEOTIDE SEQUENCE</scope>
    <source>
        <strain evidence="4">CHS0354</strain>
        <tissue evidence="4">Mantle</tissue>
    </source>
</reference>
<dbReference type="Pfam" id="PF19018">
    <property type="entry name" value="Vanin_C"/>
    <property type="match status" value="1"/>
</dbReference>
<evidence type="ECO:0000256" key="1">
    <source>
        <dbReference type="ARBA" id="ARBA00008225"/>
    </source>
</evidence>
<comment type="caution">
    <text evidence="4">The sequence shown here is derived from an EMBL/GenBank/DDBJ whole genome shotgun (WGS) entry which is preliminary data.</text>
</comment>
<gene>
    <name evidence="4" type="ORF">CHS0354_040900</name>
</gene>
<protein>
    <recommendedName>
        <fullName evidence="3">CN hydrolase domain-containing protein</fullName>
    </recommendedName>
</protein>
<evidence type="ECO:0000259" key="3">
    <source>
        <dbReference type="PROSITE" id="PS50263"/>
    </source>
</evidence>
<reference evidence="4" key="3">
    <citation type="submission" date="2023-05" db="EMBL/GenBank/DDBJ databases">
        <authorList>
            <person name="Smith C.H."/>
        </authorList>
    </citation>
    <scope>NUCLEOTIDE SEQUENCE</scope>
    <source>
        <strain evidence="4">CHS0354</strain>
        <tissue evidence="4">Mantle</tissue>
    </source>
</reference>
<dbReference type="AlphaFoldDB" id="A0AAE0SLI2"/>
<evidence type="ECO:0000256" key="2">
    <source>
        <dbReference type="ARBA" id="ARBA00022801"/>
    </source>
</evidence>
<accession>A0AAE0SLI2</accession>
<dbReference type="PANTHER" id="PTHR10609:SF27">
    <property type="entry name" value="CN HYDROLASE DOMAIN-CONTAINING PROTEIN-RELATED"/>
    <property type="match status" value="1"/>
</dbReference>
<comment type="similarity">
    <text evidence="1">Belongs to the carbon-nitrogen hydrolase superfamily. BTD/VNN family.</text>
</comment>
<dbReference type="InterPro" id="IPR043957">
    <property type="entry name" value="Vanin_C"/>
</dbReference>